<proteinExistence type="predicted"/>
<reference evidence="1 2" key="1">
    <citation type="submission" date="2023-07" db="EMBL/GenBank/DDBJ databases">
        <title>Citrobacter selenititolerans sp. nov., isolated from seleniferous soil.</title>
        <authorList>
            <person name="Zhang S."/>
            <person name="Li K."/>
            <person name="Peng J."/>
            <person name="Wang H."/>
            <person name="Sun J."/>
            <person name="Guo Y."/>
        </authorList>
    </citation>
    <scope>NUCLEOTIDE SEQUENCE [LARGE SCALE GENOMIC DNA]</scope>
    <source>
        <strain evidence="1 2">S2-9</strain>
    </source>
</reference>
<sequence>MLGKIVHIEHRIGWIAIRDDHGEITIAELLGGYSVEKGNVISGDLHTCGGSTFYNRSTGEELSVMVEYVGLNDQQAVAAIQRCG</sequence>
<evidence type="ECO:0000313" key="2">
    <source>
        <dbReference type="Proteomes" id="UP001174867"/>
    </source>
</evidence>
<dbReference type="Proteomes" id="UP001174867">
    <property type="component" value="Unassembled WGS sequence"/>
</dbReference>
<gene>
    <name evidence="1" type="ORF">Q0A17_06390</name>
</gene>
<dbReference type="RefSeq" id="WP_301697472.1">
    <property type="nucleotide sequence ID" value="NZ_JAUJYW010000002.1"/>
</dbReference>
<accession>A0ABT8PSM1</accession>
<organism evidence="1 2">
    <name type="scientific">Citrobacter enshiensis</name>
    <dbReference type="NCBI Taxonomy" id="2971264"/>
    <lineage>
        <taxon>Bacteria</taxon>
        <taxon>Pseudomonadati</taxon>
        <taxon>Pseudomonadota</taxon>
        <taxon>Gammaproteobacteria</taxon>
        <taxon>Enterobacterales</taxon>
        <taxon>Enterobacteriaceae</taxon>
        <taxon>Citrobacter</taxon>
    </lineage>
</organism>
<protein>
    <submittedName>
        <fullName evidence="1">Uncharacterized protein</fullName>
    </submittedName>
</protein>
<name>A0ABT8PSM1_9ENTR</name>
<keyword evidence="2" id="KW-1185">Reference proteome</keyword>
<comment type="caution">
    <text evidence="1">The sequence shown here is derived from an EMBL/GenBank/DDBJ whole genome shotgun (WGS) entry which is preliminary data.</text>
</comment>
<evidence type="ECO:0000313" key="1">
    <source>
        <dbReference type="EMBL" id="MDN8599043.1"/>
    </source>
</evidence>
<dbReference type="EMBL" id="JAUJYW010000002">
    <property type="protein sequence ID" value="MDN8599043.1"/>
    <property type="molecule type" value="Genomic_DNA"/>
</dbReference>